<organism evidence="4 5">
    <name type="scientific">Streptomyces shenzhenensis</name>
    <dbReference type="NCBI Taxonomy" id="943815"/>
    <lineage>
        <taxon>Bacteria</taxon>
        <taxon>Bacillati</taxon>
        <taxon>Actinomycetota</taxon>
        <taxon>Actinomycetes</taxon>
        <taxon>Kitasatosporales</taxon>
        <taxon>Streptomycetaceae</taxon>
        <taxon>Streptomyces</taxon>
    </lineage>
</organism>
<evidence type="ECO:0000256" key="1">
    <source>
        <dbReference type="ARBA" id="ARBA00010062"/>
    </source>
</evidence>
<dbReference type="InterPro" id="IPR028081">
    <property type="entry name" value="Leu-bd"/>
</dbReference>
<evidence type="ECO:0000313" key="5">
    <source>
        <dbReference type="Proteomes" id="UP000270471"/>
    </source>
</evidence>
<protein>
    <submittedName>
        <fullName evidence="4">Branched-chain amino acid ABC transporter substrate-binding protein</fullName>
    </submittedName>
</protein>
<dbReference type="SUPFAM" id="SSF53822">
    <property type="entry name" value="Periplasmic binding protein-like I"/>
    <property type="match status" value="1"/>
</dbReference>
<keyword evidence="5" id="KW-1185">Reference proteome</keyword>
<evidence type="ECO:0000259" key="3">
    <source>
        <dbReference type="Pfam" id="PF13458"/>
    </source>
</evidence>
<comment type="similarity">
    <text evidence="1">Belongs to the leucine-binding protein family.</text>
</comment>
<gene>
    <name evidence="4" type="ORF">CTZ28_44785</name>
</gene>
<dbReference type="Gene3D" id="3.40.50.2300">
    <property type="match status" value="2"/>
</dbReference>
<dbReference type="AlphaFoldDB" id="A0A3M0HSK9"/>
<proteinExistence type="inferred from homology"/>
<accession>A0A3M0HSK9</accession>
<dbReference type="EMBL" id="PENI01000059">
    <property type="protein sequence ID" value="RMB79595.1"/>
    <property type="molecule type" value="Genomic_DNA"/>
</dbReference>
<evidence type="ECO:0000313" key="4">
    <source>
        <dbReference type="EMBL" id="RMB79595.1"/>
    </source>
</evidence>
<dbReference type="InterPro" id="IPR028082">
    <property type="entry name" value="Peripla_BP_I"/>
</dbReference>
<evidence type="ECO:0000256" key="2">
    <source>
        <dbReference type="ARBA" id="ARBA00022729"/>
    </source>
</evidence>
<dbReference type="CDD" id="cd06338">
    <property type="entry name" value="PBP1_ABC_ligand_binding-like"/>
    <property type="match status" value="1"/>
</dbReference>
<comment type="caution">
    <text evidence="4">The sequence shown here is derived from an EMBL/GenBank/DDBJ whole genome shotgun (WGS) entry which is preliminary data.</text>
</comment>
<sequence>MAAEQAPVRIGYCLSLTGPLADNGRSARLAHEIWREDINARGGLLGRPVEFVRYDDRGDASLVPGMYERLIDEDKVDLVIGGYGTNTLLPAMPLVMERQRFFVGLMGLGVNNALVYPKYFAMIPTGPDPNAALTEGFFELAAQQNPRPTTVALVSADAEFSRNPVLGAKDNAEKYGIKVVHEVTYPLSTEDFKPVIDAVAETGSDLLFLCSYLDDSIGLVRTVRSHRYRPKMVGGAMIGPQNTAVRTALGPSLNGFVNYEYWAPVPKMMFPGVQELLNTYQERAADAGVDLLGHYMVPLAYAQLQVVAQAVEATGGFDDESLAAYARETTFRTVMGDVRFGVKGEWSQPRVLQVQFQGISGHEVGQFRNGSRQIVVSPPESSSGELIFPYAEALTAEQ</sequence>
<name>A0A3M0HSK9_9ACTN</name>
<dbReference type="RefSeq" id="WP_121895668.1">
    <property type="nucleotide sequence ID" value="NZ_PENI01000059.1"/>
</dbReference>
<dbReference type="Proteomes" id="UP000270471">
    <property type="component" value="Unassembled WGS sequence"/>
</dbReference>
<feature type="domain" description="Leucine-binding protein" evidence="3">
    <location>
        <begin position="7"/>
        <end position="341"/>
    </location>
</feature>
<dbReference type="PANTHER" id="PTHR30483">
    <property type="entry name" value="LEUCINE-SPECIFIC-BINDING PROTEIN"/>
    <property type="match status" value="1"/>
</dbReference>
<dbReference type="PANTHER" id="PTHR30483:SF6">
    <property type="entry name" value="PERIPLASMIC BINDING PROTEIN OF ABC TRANSPORTER FOR NATURAL AMINO ACIDS"/>
    <property type="match status" value="1"/>
</dbReference>
<reference evidence="4 5" key="1">
    <citation type="submission" date="2017-11" db="EMBL/GenBank/DDBJ databases">
        <title>Draft genome of actinobacteria isolated from guarana (Paullinia cupana (Mart.) Ducke.</title>
        <authorList>
            <person name="Siqueira K.A."/>
            <person name="Liotti R.G."/>
            <person name="Mendes T.A.O."/>
            <person name="Soares M.A."/>
        </authorList>
    </citation>
    <scope>NUCLEOTIDE SEQUENCE [LARGE SCALE GENOMIC DNA]</scope>
    <source>
        <strain evidence="4 5">193</strain>
    </source>
</reference>
<keyword evidence="2" id="KW-0732">Signal</keyword>
<dbReference type="Pfam" id="PF13458">
    <property type="entry name" value="Peripla_BP_6"/>
    <property type="match status" value="1"/>
</dbReference>
<dbReference type="InterPro" id="IPR051010">
    <property type="entry name" value="BCAA_transport"/>
</dbReference>
<dbReference type="OrthoDB" id="7337537at2"/>